<dbReference type="InterPro" id="IPR006015">
    <property type="entry name" value="Universal_stress_UspA"/>
</dbReference>
<gene>
    <name evidence="3" type="ORF">METZ01_LOCUS30184</name>
</gene>
<protein>
    <recommendedName>
        <fullName evidence="2">UspA domain-containing protein</fullName>
    </recommendedName>
</protein>
<proteinExistence type="inferred from homology"/>
<dbReference type="CDD" id="cd00293">
    <property type="entry name" value="USP-like"/>
    <property type="match status" value="1"/>
</dbReference>
<reference evidence="3" key="1">
    <citation type="submission" date="2018-05" db="EMBL/GenBank/DDBJ databases">
        <authorList>
            <person name="Lanie J.A."/>
            <person name="Ng W.-L."/>
            <person name="Kazmierczak K.M."/>
            <person name="Andrzejewski T.M."/>
            <person name="Davidsen T.M."/>
            <person name="Wayne K.J."/>
            <person name="Tettelin H."/>
            <person name="Glass J.I."/>
            <person name="Rusch D."/>
            <person name="Podicherti R."/>
            <person name="Tsui H.-C.T."/>
            <person name="Winkler M.E."/>
        </authorList>
    </citation>
    <scope>NUCLEOTIDE SEQUENCE</scope>
</reference>
<name>A0A381QEB3_9ZZZZ</name>
<sequence>MFLTCNEYYDYRTFVMFSSCYFLLELKITYLRELLMLQLNTILVPTDCSIHSKISLRYASRLAKEFGASVTLLYVDKQVERKKAKTTAVKSVRNCEGQENLKKFLKSGNSAENDINLVVLEGEVVAEIINYTKNKEVDLIVMSSHGYKGLAYSMKGSITEKVTRYANCPVLCLKNNGQHFI</sequence>
<dbReference type="Gene3D" id="3.40.50.620">
    <property type="entry name" value="HUPs"/>
    <property type="match status" value="1"/>
</dbReference>
<dbReference type="InterPro" id="IPR006016">
    <property type="entry name" value="UspA"/>
</dbReference>
<dbReference type="EMBL" id="UINC01001312">
    <property type="protein sequence ID" value="SUZ77330.1"/>
    <property type="molecule type" value="Genomic_DNA"/>
</dbReference>
<evidence type="ECO:0000259" key="2">
    <source>
        <dbReference type="Pfam" id="PF00582"/>
    </source>
</evidence>
<feature type="domain" description="UspA" evidence="2">
    <location>
        <begin position="40"/>
        <end position="174"/>
    </location>
</feature>
<dbReference type="InterPro" id="IPR014729">
    <property type="entry name" value="Rossmann-like_a/b/a_fold"/>
</dbReference>
<dbReference type="PANTHER" id="PTHR46268:SF6">
    <property type="entry name" value="UNIVERSAL STRESS PROTEIN UP12"/>
    <property type="match status" value="1"/>
</dbReference>
<dbReference type="AlphaFoldDB" id="A0A381QEB3"/>
<organism evidence="3">
    <name type="scientific">marine metagenome</name>
    <dbReference type="NCBI Taxonomy" id="408172"/>
    <lineage>
        <taxon>unclassified sequences</taxon>
        <taxon>metagenomes</taxon>
        <taxon>ecological metagenomes</taxon>
    </lineage>
</organism>
<dbReference type="PRINTS" id="PR01438">
    <property type="entry name" value="UNVRSLSTRESS"/>
</dbReference>
<accession>A0A381QEB3</accession>
<dbReference type="Pfam" id="PF00582">
    <property type="entry name" value="Usp"/>
    <property type="match status" value="1"/>
</dbReference>
<dbReference type="PANTHER" id="PTHR46268">
    <property type="entry name" value="STRESS RESPONSE PROTEIN NHAX"/>
    <property type="match status" value="1"/>
</dbReference>
<comment type="similarity">
    <text evidence="1">Belongs to the universal stress protein A family.</text>
</comment>
<evidence type="ECO:0000313" key="3">
    <source>
        <dbReference type="EMBL" id="SUZ77330.1"/>
    </source>
</evidence>
<evidence type="ECO:0000256" key="1">
    <source>
        <dbReference type="ARBA" id="ARBA00008791"/>
    </source>
</evidence>
<dbReference type="SUPFAM" id="SSF52402">
    <property type="entry name" value="Adenine nucleotide alpha hydrolases-like"/>
    <property type="match status" value="1"/>
</dbReference>